<dbReference type="Proteomes" id="UP000324222">
    <property type="component" value="Unassembled WGS sequence"/>
</dbReference>
<evidence type="ECO:0000256" key="3">
    <source>
        <dbReference type="ARBA" id="ARBA00022692"/>
    </source>
</evidence>
<sequence>MEMREGLDLTNVVFREFVIARRDNRRPPWYVRHVVFWVASLLLLSWPLRFLIEYNTTYVHYQVRGG</sequence>
<comment type="caution">
    <text evidence="7">The sequence shown here is derived from an EMBL/GenBank/DDBJ whole genome shotgun (WGS) entry which is preliminary data.</text>
</comment>
<evidence type="ECO:0000256" key="1">
    <source>
        <dbReference type="ARBA" id="ARBA00004141"/>
    </source>
</evidence>
<dbReference type="InterPro" id="IPR026767">
    <property type="entry name" value="Tmem151"/>
</dbReference>
<dbReference type="AlphaFoldDB" id="A0A5B7I1Y1"/>
<organism evidence="7 8">
    <name type="scientific">Portunus trituberculatus</name>
    <name type="common">Swimming crab</name>
    <name type="synonym">Neptunus trituberculatus</name>
    <dbReference type="NCBI Taxonomy" id="210409"/>
    <lineage>
        <taxon>Eukaryota</taxon>
        <taxon>Metazoa</taxon>
        <taxon>Ecdysozoa</taxon>
        <taxon>Arthropoda</taxon>
        <taxon>Crustacea</taxon>
        <taxon>Multicrustacea</taxon>
        <taxon>Malacostraca</taxon>
        <taxon>Eumalacostraca</taxon>
        <taxon>Eucarida</taxon>
        <taxon>Decapoda</taxon>
        <taxon>Pleocyemata</taxon>
        <taxon>Brachyura</taxon>
        <taxon>Eubrachyura</taxon>
        <taxon>Portunoidea</taxon>
        <taxon>Portunidae</taxon>
        <taxon>Portuninae</taxon>
        <taxon>Portunus</taxon>
    </lineage>
</organism>
<evidence type="ECO:0000256" key="4">
    <source>
        <dbReference type="ARBA" id="ARBA00022989"/>
    </source>
</evidence>
<dbReference type="Pfam" id="PF14857">
    <property type="entry name" value="TMEM151"/>
    <property type="match status" value="1"/>
</dbReference>
<reference evidence="7 8" key="1">
    <citation type="submission" date="2019-05" db="EMBL/GenBank/DDBJ databases">
        <title>Another draft genome of Portunus trituberculatus and its Hox gene families provides insights of decapod evolution.</title>
        <authorList>
            <person name="Jeong J.-H."/>
            <person name="Song I."/>
            <person name="Kim S."/>
            <person name="Choi T."/>
            <person name="Kim D."/>
            <person name="Ryu S."/>
            <person name="Kim W."/>
        </authorList>
    </citation>
    <scope>NUCLEOTIDE SEQUENCE [LARGE SCALE GENOMIC DNA]</scope>
    <source>
        <tissue evidence="7">Muscle</tissue>
    </source>
</reference>
<protein>
    <submittedName>
        <fullName evidence="7">Transmembrane protein 151B</fullName>
    </submittedName>
</protein>
<comment type="similarity">
    <text evidence="2">Belongs to the TMEM151 family.</text>
</comment>
<evidence type="ECO:0000256" key="2">
    <source>
        <dbReference type="ARBA" id="ARBA00009583"/>
    </source>
</evidence>
<dbReference type="EMBL" id="VSRR010041153">
    <property type="protein sequence ID" value="MPC75457.1"/>
    <property type="molecule type" value="Genomic_DNA"/>
</dbReference>
<keyword evidence="8" id="KW-1185">Reference proteome</keyword>
<dbReference type="OrthoDB" id="190434at2759"/>
<name>A0A5B7I1Y1_PORTR</name>
<keyword evidence="3 6" id="KW-0812">Transmembrane</keyword>
<evidence type="ECO:0000313" key="7">
    <source>
        <dbReference type="EMBL" id="MPC75457.1"/>
    </source>
</evidence>
<keyword evidence="4 6" id="KW-1133">Transmembrane helix</keyword>
<evidence type="ECO:0000256" key="6">
    <source>
        <dbReference type="SAM" id="Phobius"/>
    </source>
</evidence>
<proteinExistence type="inferred from homology"/>
<accession>A0A5B7I1Y1</accession>
<evidence type="ECO:0000313" key="8">
    <source>
        <dbReference type="Proteomes" id="UP000324222"/>
    </source>
</evidence>
<dbReference type="GO" id="GO:0016020">
    <property type="term" value="C:membrane"/>
    <property type="evidence" value="ECO:0007669"/>
    <property type="project" value="UniProtKB-SubCell"/>
</dbReference>
<keyword evidence="5 6" id="KW-0472">Membrane</keyword>
<evidence type="ECO:0000256" key="5">
    <source>
        <dbReference type="ARBA" id="ARBA00023136"/>
    </source>
</evidence>
<dbReference type="PANTHER" id="PTHR31893:SF5">
    <property type="entry name" value="TRANSMEMBRANE PROTEIN 151 HOMOLOG"/>
    <property type="match status" value="1"/>
</dbReference>
<comment type="subcellular location">
    <subcellularLocation>
        <location evidence="1">Membrane</location>
        <topology evidence="1">Multi-pass membrane protein</topology>
    </subcellularLocation>
</comment>
<gene>
    <name evidence="7" type="primary">tmem151b</name>
    <name evidence="7" type="ORF">E2C01_069845</name>
</gene>
<dbReference type="PANTHER" id="PTHR31893">
    <property type="entry name" value="TRANSMEMBRANE PROTEIN 151 HOMOLOG"/>
    <property type="match status" value="1"/>
</dbReference>
<feature type="transmembrane region" description="Helical" evidence="6">
    <location>
        <begin position="29"/>
        <end position="48"/>
    </location>
</feature>